<evidence type="ECO:0000313" key="3">
    <source>
        <dbReference type="Proteomes" id="UP001597452"/>
    </source>
</evidence>
<name>A0ABW5Q9N6_9BACI</name>
<comment type="caution">
    <text evidence="2">The sequence shown here is derived from an EMBL/GenBank/DDBJ whole genome shotgun (WGS) entry which is preliminary data.</text>
</comment>
<protein>
    <submittedName>
        <fullName evidence="2">Pilus assembly protein TadG-related protein</fullName>
    </submittedName>
</protein>
<evidence type="ECO:0000313" key="2">
    <source>
        <dbReference type="EMBL" id="MFD2638617.1"/>
    </source>
</evidence>
<dbReference type="Pfam" id="PF13400">
    <property type="entry name" value="Tad"/>
    <property type="match status" value="1"/>
</dbReference>
<accession>A0ABW5Q9N6</accession>
<reference evidence="3" key="1">
    <citation type="journal article" date="2019" name="Int. J. Syst. Evol. Microbiol.">
        <title>The Global Catalogue of Microorganisms (GCM) 10K type strain sequencing project: providing services to taxonomists for standard genome sequencing and annotation.</title>
        <authorList>
            <consortium name="The Broad Institute Genomics Platform"/>
            <consortium name="The Broad Institute Genome Sequencing Center for Infectious Disease"/>
            <person name="Wu L."/>
            <person name="Ma J."/>
        </authorList>
    </citation>
    <scope>NUCLEOTIDE SEQUENCE [LARGE SCALE GENOMIC DNA]</scope>
    <source>
        <strain evidence="3">TISTR 1571</strain>
    </source>
</reference>
<gene>
    <name evidence="2" type="ORF">ACFSW4_07070</name>
</gene>
<sequence length="297" mass="32587">MFQFWKSEKGGATLLVALAFTGLLALTGLVVDGGLLYSTHAHLQKAANAAALSGGQELTRDETVVEGIVEETLTHHEELSSLQDTVVVKDKRVTVRLTKPTELTFMKLFGIDNVDINVKATARIGVMGRAMGAAPLGIDESIELVYGQEYTLKVDEEEVDTGNFGVLALAGGGAKTYEQTLIHGFDQELKVGDIVETETGNIAGKTKNATDILINSCDNMYERDCPRVLLIPVYKPHNHDQNQMKEVEIRGFAYFYLTEPMDGNEKEIKGEFIKRTGQGFELDEAAERGAFIVRLTE</sequence>
<dbReference type="InterPro" id="IPR028087">
    <property type="entry name" value="Tad_N"/>
</dbReference>
<dbReference type="EMBL" id="JBHUMZ010000019">
    <property type="protein sequence ID" value="MFD2638617.1"/>
    <property type="molecule type" value="Genomic_DNA"/>
</dbReference>
<dbReference type="RefSeq" id="WP_377328337.1">
    <property type="nucleotide sequence ID" value="NZ_JBHUMZ010000019.1"/>
</dbReference>
<feature type="domain" description="Putative Flp pilus-assembly TadG-like N-terminal" evidence="1">
    <location>
        <begin position="10"/>
        <end position="56"/>
    </location>
</feature>
<organism evidence="2 3">
    <name type="scientific">Piscibacillus salipiscarius</name>
    <dbReference type="NCBI Taxonomy" id="299480"/>
    <lineage>
        <taxon>Bacteria</taxon>
        <taxon>Bacillati</taxon>
        <taxon>Bacillota</taxon>
        <taxon>Bacilli</taxon>
        <taxon>Bacillales</taxon>
        <taxon>Bacillaceae</taxon>
        <taxon>Piscibacillus</taxon>
    </lineage>
</organism>
<proteinExistence type="predicted"/>
<dbReference type="Proteomes" id="UP001597452">
    <property type="component" value="Unassembled WGS sequence"/>
</dbReference>
<keyword evidence="3" id="KW-1185">Reference proteome</keyword>
<evidence type="ECO:0000259" key="1">
    <source>
        <dbReference type="Pfam" id="PF13400"/>
    </source>
</evidence>